<sequence>MSEDLTFNEEMATEYDKGVRRTLPTYDGLFRLTKAFLQNHLSDHDRLLVVGGGGGNELTAFSANHLEWRFTIVDPSEAMLSIAKSKAERLGITERTEFIGGTVSDLTAENKYDGATCLLVLHFISEQSEKIDLLKKIRASLPTGAPFVLASMYGDENDASFQDLFNLWKAYWIDSTKLTEAEVEEMESSVRSLSFLPANEIEALLKETGFHRITQFFQTNMFGAWICFAE</sequence>
<evidence type="ECO:0000259" key="2">
    <source>
        <dbReference type="Pfam" id="PF13649"/>
    </source>
</evidence>
<dbReference type="EC" id="2.1.1.-" evidence="3"/>
<feature type="domain" description="Methyltransferase" evidence="2">
    <location>
        <begin position="48"/>
        <end position="141"/>
    </location>
</feature>
<dbReference type="GO" id="GO:0008168">
    <property type="term" value="F:methyltransferase activity"/>
    <property type="evidence" value="ECO:0007669"/>
    <property type="project" value="UniProtKB-KW"/>
</dbReference>
<reference evidence="4" key="1">
    <citation type="journal article" date="2019" name="Int. J. Syst. Evol. Microbiol.">
        <title>The Global Catalogue of Microorganisms (GCM) 10K type strain sequencing project: providing services to taxonomists for standard genome sequencing and annotation.</title>
        <authorList>
            <consortium name="The Broad Institute Genomics Platform"/>
            <consortium name="The Broad Institute Genome Sequencing Center for Infectious Disease"/>
            <person name="Wu L."/>
            <person name="Ma J."/>
        </authorList>
    </citation>
    <scope>NUCLEOTIDE SEQUENCE [LARGE SCALE GENOMIC DNA]</scope>
    <source>
        <strain evidence="4">CCUG 53915</strain>
    </source>
</reference>
<protein>
    <submittedName>
        <fullName evidence="3">Class I SAM-dependent methyltransferase</fullName>
        <ecNumber evidence="3">2.1.1.-</ecNumber>
    </submittedName>
</protein>
<dbReference type="InterPro" id="IPR029063">
    <property type="entry name" value="SAM-dependent_MTases_sf"/>
</dbReference>
<comment type="caution">
    <text evidence="3">The sequence shown here is derived from an EMBL/GenBank/DDBJ whole genome shotgun (WGS) entry which is preliminary data.</text>
</comment>
<dbReference type="Gene3D" id="3.40.50.150">
    <property type="entry name" value="Vaccinia Virus protein VP39"/>
    <property type="match status" value="1"/>
</dbReference>
<accession>A0ABW3TTA8</accession>
<dbReference type="InterPro" id="IPR041698">
    <property type="entry name" value="Methyltransf_25"/>
</dbReference>
<proteinExistence type="predicted"/>
<dbReference type="PANTHER" id="PTHR43861:SF6">
    <property type="entry name" value="METHYLTRANSFERASE TYPE 11"/>
    <property type="match status" value="1"/>
</dbReference>
<evidence type="ECO:0000313" key="4">
    <source>
        <dbReference type="Proteomes" id="UP001597231"/>
    </source>
</evidence>
<gene>
    <name evidence="3" type="ORF">ACFQ38_00085</name>
</gene>
<dbReference type="SUPFAM" id="SSF53335">
    <property type="entry name" value="S-adenosyl-L-methionine-dependent methyltransferases"/>
    <property type="match status" value="1"/>
</dbReference>
<evidence type="ECO:0000313" key="3">
    <source>
        <dbReference type="EMBL" id="MFD1203534.1"/>
    </source>
</evidence>
<dbReference type="GO" id="GO:0032259">
    <property type="term" value="P:methylation"/>
    <property type="evidence" value="ECO:0007669"/>
    <property type="project" value="UniProtKB-KW"/>
</dbReference>
<dbReference type="Proteomes" id="UP001597231">
    <property type="component" value="Unassembled WGS sequence"/>
</dbReference>
<evidence type="ECO:0000256" key="1">
    <source>
        <dbReference type="ARBA" id="ARBA00022679"/>
    </source>
</evidence>
<dbReference type="RefSeq" id="WP_381479384.1">
    <property type="nucleotide sequence ID" value="NZ_JBHTLT010000001.1"/>
</dbReference>
<organism evidence="3 4">
    <name type="scientific">Sporosarcina contaminans</name>
    <dbReference type="NCBI Taxonomy" id="633403"/>
    <lineage>
        <taxon>Bacteria</taxon>
        <taxon>Bacillati</taxon>
        <taxon>Bacillota</taxon>
        <taxon>Bacilli</taxon>
        <taxon>Bacillales</taxon>
        <taxon>Caryophanaceae</taxon>
        <taxon>Sporosarcina</taxon>
    </lineage>
</organism>
<name>A0ABW3TTA8_9BACL</name>
<dbReference type="PANTHER" id="PTHR43861">
    <property type="entry name" value="TRANS-ACONITATE 2-METHYLTRANSFERASE-RELATED"/>
    <property type="match status" value="1"/>
</dbReference>
<dbReference type="EMBL" id="JBHTLT010000001">
    <property type="protein sequence ID" value="MFD1203534.1"/>
    <property type="molecule type" value="Genomic_DNA"/>
</dbReference>
<keyword evidence="4" id="KW-1185">Reference proteome</keyword>
<dbReference type="CDD" id="cd02440">
    <property type="entry name" value="AdoMet_MTases"/>
    <property type="match status" value="1"/>
</dbReference>
<dbReference type="Pfam" id="PF13649">
    <property type="entry name" value="Methyltransf_25"/>
    <property type="match status" value="1"/>
</dbReference>
<keyword evidence="3" id="KW-0489">Methyltransferase</keyword>
<keyword evidence="1 3" id="KW-0808">Transferase</keyword>